<evidence type="ECO:0000313" key="2">
    <source>
        <dbReference type="EMBL" id="ORX45352.1"/>
    </source>
</evidence>
<evidence type="ECO:0000313" key="3">
    <source>
        <dbReference type="Proteomes" id="UP000193719"/>
    </source>
</evidence>
<feature type="compositionally biased region" description="Acidic residues" evidence="1">
    <location>
        <begin position="1"/>
        <end position="28"/>
    </location>
</feature>
<organism evidence="2 3">
    <name type="scientific">Piromyces finnis</name>
    <dbReference type="NCBI Taxonomy" id="1754191"/>
    <lineage>
        <taxon>Eukaryota</taxon>
        <taxon>Fungi</taxon>
        <taxon>Fungi incertae sedis</taxon>
        <taxon>Chytridiomycota</taxon>
        <taxon>Chytridiomycota incertae sedis</taxon>
        <taxon>Neocallimastigomycetes</taxon>
        <taxon>Neocallimastigales</taxon>
        <taxon>Neocallimastigaceae</taxon>
        <taxon>Piromyces</taxon>
    </lineage>
</organism>
<name>A0A1Y1V1P2_9FUNG</name>
<reference evidence="2 3" key="2">
    <citation type="submission" date="2016-08" db="EMBL/GenBank/DDBJ databases">
        <title>Pervasive Adenine N6-methylation of Active Genes in Fungi.</title>
        <authorList>
            <consortium name="DOE Joint Genome Institute"/>
            <person name="Mondo S.J."/>
            <person name="Dannebaum R.O."/>
            <person name="Kuo R.C."/>
            <person name="Labutti K."/>
            <person name="Haridas S."/>
            <person name="Kuo A."/>
            <person name="Salamov A."/>
            <person name="Ahrendt S.R."/>
            <person name="Lipzen A."/>
            <person name="Sullivan W."/>
            <person name="Andreopoulos W.B."/>
            <person name="Clum A."/>
            <person name="Lindquist E."/>
            <person name="Daum C."/>
            <person name="Ramamoorthy G.K."/>
            <person name="Gryganskyi A."/>
            <person name="Culley D."/>
            <person name="Magnuson J.K."/>
            <person name="James T.Y."/>
            <person name="O'Malley M.A."/>
            <person name="Stajich J.E."/>
            <person name="Spatafora J.W."/>
            <person name="Visel A."/>
            <person name="Grigoriev I.V."/>
        </authorList>
    </citation>
    <scope>NUCLEOTIDE SEQUENCE [LARGE SCALE GENOMIC DNA]</scope>
    <source>
        <strain evidence="3">finn</strain>
    </source>
</reference>
<evidence type="ECO:0000256" key="1">
    <source>
        <dbReference type="SAM" id="MobiDB-lite"/>
    </source>
</evidence>
<comment type="caution">
    <text evidence="2">The sequence shown here is derived from an EMBL/GenBank/DDBJ whole genome shotgun (WGS) entry which is preliminary data.</text>
</comment>
<sequence>MNDSDNDNFMDELNSDVEMNDVNNEDENENRNDEFLKKMVHNSPLIDEIKTEKWKQNEEKYINSLPLSSNVQDYLLSHEYCCICGNACFENSIRLYTINRKKNCNLIYICSKECAKKDLLFDKRVFYYVYPETAEKWWYEKQIEILKNKKLEKSETKAVS</sequence>
<feature type="region of interest" description="Disordered" evidence="1">
    <location>
        <begin position="1"/>
        <end position="30"/>
    </location>
</feature>
<dbReference type="AlphaFoldDB" id="A0A1Y1V1P2"/>
<proteinExistence type="predicted"/>
<accession>A0A1Y1V1P2</accession>
<reference evidence="2 3" key="1">
    <citation type="submission" date="2016-08" db="EMBL/GenBank/DDBJ databases">
        <title>Genomes of anaerobic fungi encode conserved fungal cellulosomes for biomass hydrolysis.</title>
        <authorList>
            <consortium name="DOE Joint Genome Institute"/>
            <person name="Haitjema C.H."/>
            <person name="Gilmore S.P."/>
            <person name="Henske J.K."/>
            <person name="Solomon K.V."/>
            <person name="De Groot R."/>
            <person name="Kuo A."/>
            <person name="Mondo S.J."/>
            <person name="Salamov A.A."/>
            <person name="Labutti K."/>
            <person name="Zhao Z."/>
            <person name="Chiniquy J."/>
            <person name="Barry K."/>
            <person name="Brewer H.M."/>
            <person name="Purvine S.O."/>
            <person name="Wright A.T."/>
            <person name="Boxma B."/>
            <person name="Van Alen T."/>
            <person name="Hackstein J.H."/>
            <person name="Baker S.E."/>
            <person name="Grigoriev I.V."/>
            <person name="O'Malley M.A."/>
        </authorList>
    </citation>
    <scope>NUCLEOTIDE SEQUENCE [LARGE SCALE GENOMIC DNA]</scope>
    <source>
        <strain evidence="3">finn</strain>
    </source>
</reference>
<dbReference type="OrthoDB" id="449062at2759"/>
<keyword evidence="3" id="KW-1185">Reference proteome</keyword>
<dbReference type="Proteomes" id="UP000193719">
    <property type="component" value="Unassembled WGS sequence"/>
</dbReference>
<dbReference type="STRING" id="1754191.A0A1Y1V1P2"/>
<gene>
    <name evidence="2" type="ORF">BCR36DRAFT_299712</name>
</gene>
<dbReference type="EMBL" id="MCFH01000040">
    <property type="protein sequence ID" value="ORX45352.1"/>
    <property type="molecule type" value="Genomic_DNA"/>
</dbReference>
<protein>
    <submittedName>
        <fullName evidence="2">Uncharacterized protein</fullName>
    </submittedName>
</protein>